<sequence>MTKDAPRSPQEDRPEQLHVAIIMDGNGRWATRKSMDRLKGHARGAERVRDIVEVSAGMGITQLTLFAFSTENWKRSEREVSGLMTLFHRFIRSEKAKLIENGIRVRFIGCRERLDDQLVTLMAGLEQQTSMNTALELNVALNYGGRDEITRAMQGIAAEVSAGRLAAADICEETVAQHLDTADISDPDLVIRTSGEYRTSNFLPWQSVYAEYAFVEATWPDFTPELLHETIESFKGRNRRFGAVMNT</sequence>
<comment type="subunit">
    <text evidence="2">Homodimer.</text>
</comment>
<evidence type="ECO:0000256" key="1">
    <source>
        <dbReference type="ARBA" id="ARBA00022679"/>
    </source>
</evidence>
<proteinExistence type="inferred from homology"/>
<dbReference type="SUPFAM" id="SSF64005">
    <property type="entry name" value="Undecaprenyl diphosphate synthase"/>
    <property type="match status" value="1"/>
</dbReference>
<comment type="similarity">
    <text evidence="2">Belongs to the UPP synthase family.</text>
</comment>
<feature type="active site" description="Proton acceptor" evidence="2">
    <location>
        <position position="72"/>
    </location>
</feature>
<feature type="binding site" evidence="2">
    <location>
        <begin position="198"/>
        <end position="200"/>
    </location>
    <ligand>
        <name>substrate</name>
    </ligand>
</feature>
<evidence type="ECO:0000313" key="3">
    <source>
        <dbReference type="EMBL" id="GLQ34218.1"/>
    </source>
</evidence>
<dbReference type="InterPro" id="IPR036424">
    <property type="entry name" value="UPP_synth-like_sf"/>
</dbReference>
<dbReference type="PANTHER" id="PTHR10291:SF0">
    <property type="entry name" value="DEHYDRODOLICHYL DIPHOSPHATE SYNTHASE 2"/>
    <property type="match status" value="1"/>
</dbReference>
<feature type="binding site" evidence="2">
    <location>
        <position position="29"/>
    </location>
    <ligand>
        <name>substrate</name>
    </ligand>
</feature>
<evidence type="ECO:0000313" key="4">
    <source>
        <dbReference type="Proteomes" id="UP001156694"/>
    </source>
</evidence>
<feature type="binding site" evidence="2">
    <location>
        <begin position="69"/>
        <end position="71"/>
    </location>
    <ligand>
        <name>substrate</name>
    </ligand>
</feature>
<organism evidence="3 4">
    <name type="scientific">Amylibacter marinus</name>
    <dbReference type="NCBI Taxonomy" id="1475483"/>
    <lineage>
        <taxon>Bacteria</taxon>
        <taxon>Pseudomonadati</taxon>
        <taxon>Pseudomonadota</taxon>
        <taxon>Alphaproteobacteria</taxon>
        <taxon>Rhodobacterales</taxon>
        <taxon>Paracoccaceae</taxon>
        <taxon>Amylibacter</taxon>
    </lineage>
</organism>
<reference evidence="4" key="1">
    <citation type="journal article" date="2019" name="Int. J. Syst. Evol. Microbiol.">
        <title>The Global Catalogue of Microorganisms (GCM) 10K type strain sequencing project: providing services to taxonomists for standard genome sequencing and annotation.</title>
        <authorList>
            <consortium name="The Broad Institute Genomics Platform"/>
            <consortium name="The Broad Institute Genome Sequencing Center for Infectious Disease"/>
            <person name="Wu L."/>
            <person name="Ma J."/>
        </authorList>
    </citation>
    <scope>NUCLEOTIDE SEQUENCE [LARGE SCALE GENOMIC DNA]</scope>
    <source>
        <strain evidence="4">NBRC 110140</strain>
    </source>
</reference>
<keyword evidence="2" id="KW-0460">Magnesium</keyword>
<feature type="binding site" evidence="2">
    <location>
        <position position="41"/>
    </location>
    <ligand>
        <name>substrate</name>
    </ligand>
</feature>
<comment type="cofactor">
    <cofactor evidence="2">
        <name>Mg(2+)</name>
        <dbReference type="ChEBI" id="CHEBI:18420"/>
    </cofactor>
    <text evidence="2">Binds 2 magnesium ions per subunit.</text>
</comment>
<dbReference type="InterPro" id="IPR018520">
    <property type="entry name" value="UPP_synth-like_CS"/>
</dbReference>
<feature type="binding site" evidence="2">
    <location>
        <position position="192"/>
    </location>
    <ligand>
        <name>substrate</name>
    </ligand>
</feature>
<keyword evidence="4" id="KW-1185">Reference proteome</keyword>
<feature type="binding site" evidence="2">
    <location>
        <position position="37"/>
    </location>
    <ligand>
        <name>substrate</name>
    </ligand>
</feature>
<dbReference type="CDD" id="cd00475">
    <property type="entry name" value="Cis_IPPS"/>
    <property type="match status" value="1"/>
</dbReference>
<dbReference type="Pfam" id="PF01255">
    <property type="entry name" value="Prenyltransf"/>
    <property type="match status" value="1"/>
</dbReference>
<comment type="caution">
    <text evidence="3">The sequence shown here is derived from an EMBL/GenBank/DDBJ whole genome shotgun (WGS) entry which is preliminary data.</text>
</comment>
<dbReference type="PANTHER" id="PTHR10291">
    <property type="entry name" value="DEHYDRODOLICHYL DIPHOSPHATE SYNTHASE FAMILY MEMBER"/>
    <property type="match status" value="1"/>
</dbReference>
<feature type="binding site" evidence="2">
    <location>
        <position position="75"/>
    </location>
    <ligand>
        <name>substrate</name>
    </ligand>
</feature>
<dbReference type="GO" id="GO:0016740">
    <property type="term" value="F:transferase activity"/>
    <property type="evidence" value="ECO:0007669"/>
    <property type="project" value="UniProtKB-KW"/>
</dbReference>
<dbReference type="EC" id="2.5.1.-" evidence="2"/>
<dbReference type="Proteomes" id="UP001156694">
    <property type="component" value="Unassembled WGS sequence"/>
</dbReference>
<evidence type="ECO:0000256" key="2">
    <source>
        <dbReference type="HAMAP-Rule" id="MF_01139"/>
    </source>
</evidence>
<feature type="active site" evidence="2">
    <location>
        <position position="24"/>
    </location>
</feature>
<dbReference type="HAMAP" id="MF_01139">
    <property type="entry name" value="ISPT"/>
    <property type="match status" value="1"/>
</dbReference>
<name>A0ABQ5VSL7_9RHOB</name>
<feature type="binding site" evidence="2">
    <location>
        <position position="24"/>
    </location>
    <ligand>
        <name>Mg(2+)</name>
        <dbReference type="ChEBI" id="CHEBI:18420"/>
    </ligand>
</feature>
<dbReference type="Gene3D" id="3.40.1180.10">
    <property type="entry name" value="Decaprenyl diphosphate synthase-like"/>
    <property type="match status" value="1"/>
</dbReference>
<dbReference type="PROSITE" id="PS01066">
    <property type="entry name" value="UPP_SYNTHASE"/>
    <property type="match status" value="1"/>
</dbReference>
<keyword evidence="1 2" id="KW-0808">Transferase</keyword>
<feature type="binding site" evidence="2">
    <location>
        <begin position="25"/>
        <end position="28"/>
    </location>
    <ligand>
        <name>substrate</name>
    </ligand>
</feature>
<accession>A0ABQ5VSL7</accession>
<keyword evidence="2" id="KW-0479">Metal-binding</keyword>
<dbReference type="RefSeq" id="WP_284375893.1">
    <property type="nucleotide sequence ID" value="NZ_BSNN01000002.1"/>
</dbReference>
<comment type="function">
    <text evidence="2">Catalyzes the condensation of isopentenyl diphosphate (IPP) with allylic pyrophosphates generating different type of terpenoids.</text>
</comment>
<feature type="binding site" evidence="2">
    <location>
        <position position="211"/>
    </location>
    <ligand>
        <name>Mg(2+)</name>
        <dbReference type="ChEBI" id="CHEBI:18420"/>
    </ligand>
</feature>
<gene>
    <name evidence="3" type="primary">uppS</name>
    <name evidence="3" type="ORF">GCM10007939_05010</name>
</gene>
<feature type="binding site" evidence="2">
    <location>
        <position position="73"/>
    </location>
    <ligand>
        <name>substrate</name>
    </ligand>
</feature>
<dbReference type="NCBIfam" id="TIGR00055">
    <property type="entry name" value="uppS"/>
    <property type="match status" value="1"/>
</dbReference>
<protein>
    <recommendedName>
        <fullName evidence="2">Isoprenyl transferase</fullName>
        <ecNumber evidence="2">2.5.1.-</ecNumber>
    </recommendedName>
</protein>
<dbReference type="InterPro" id="IPR001441">
    <property type="entry name" value="UPP_synth-like"/>
</dbReference>
<dbReference type="EMBL" id="BSNN01000002">
    <property type="protein sequence ID" value="GLQ34218.1"/>
    <property type="molecule type" value="Genomic_DNA"/>
</dbReference>